<evidence type="ECO:0000256" key="2">
    <source>
        <dbReference type="ARBA" id="ARBA00022679"/>
    </source>
</evidence>
<dbReference type="InterPro" id="IPR029055">
    <property type="entry name" value="Ntn_hydrolases_N"/>
</dbReference>
<feature type="signal peptide" evidence="5">
    <location>
        <begin position="1"/>
        <end position="18"/>
    </location>
</feature>
<evidence type="ECO:0000256" key="1">
    <source>
        <dbReference type="ARBA" id="ARBA00009381"/>
    </source>
</evidence>
<feature type="chain" id="PRO_5045735574" evidence="5">
    <location>
        <begin position="19"/>
        <end position="579"/>
    </location>
</feature>
<sequence>MLKRLALLLALVPLAAQAKAPHHPTRPQPGMVSAADPRATAAGVEILRKGGTAADAAVAMMAALNVVEPLHSGLGGGGFLVYSDAAHRTTSYDGREAAPAAADPYWFYVDGKPLGHMQAVPGGRSVGVPGNLKLMWKAHQAHGKLPWAALFQPAIRLARDGWVITPRLYNFLAHFPLPMDAWGKSYLYDANGQALPVGTMVKNPKLAAQFEAIAAKGPDYFYKGAQAEKLVATVNGAAKNPSKMTVADLAAYDAKPRTPICGTYRIYRICGEGSAGSGSIVVLTILKQLERFDMAKLGKDSPVAWHLFAESSRLAYADRDTYLADPDKVSVPVAGLLSAGYIAGRSALISPNSSIDIVQPGTPPGAPPRVRATPGPEHGTTDMVAIDRAGNVAEITTTIESVAGSGLSQDGAFLNNELTDFDIVPVKNGMWVANRVEGGKRPRSSMAPTIVYGPDGKVRIAIGAAGGSTIIAQVAKALVAVLDWHLSAQDAIALGLVYAPGDMVVLEKGTQAEAMKPALDAMGQKTTVAPLGLKANAIEWKDGHWAGAADPRSEGVAMGEDMTATAIQRVVAKAGTPSE</sequence>
<keyword evidence="4" id="KW-0865">Zymogen</keyword>
<keyword evidence="5" id="KW-0732">Signal</keyword>
<organism evidence="6 7">
    <name type="scientific">Sphingomonas vulcanisoli</name>
    <dbReference type="NCBI Taxonomy" id="1658060"/>
    <lineage>
        <taxon>Bacteria</taxon>
        <taxon>Pseudomonadati</taxon>
        <taxon>Pseudomonadota</taxon>
        <taxon>Alphaproteobacteria</taxon>
        <taxon>Sphingomonadales</taxon>
        <taxon>Sphingomonadaceae</taxon>
        <taxon>Sphingomonas</taxon>
    </lineage>
</organism>
<dbReference type="EMBL" id="JAAOZC010000008">
    <property type="protein sequence ID" value="NIJ09179.1"/>
    <property type="molecule type" value="Genomic_DNA"/>
</dbReference>
<dbReference type="InterPro" id="IPR043138">
    <property type="entry name" value="GGT_lsub"/>
</dbReference>
<keyword evidence="7" id="KW-1185">Reference proteome</keyword>
<reference evidence="6 7" key="1">
    <citation type="submission" date="2020-03" db="EMBL/GenBank/DDBJ databases">
        <title>Genomic Encyclopedia of Type Strains, Phase III (KMG-III): the genomes of soil and plant-associated and newly described type strains.</title>
        <authorList>
            <person name="Whitman W."/>
        </authorList>
    </citation>
    <scope>NUCLEOTIDE SEQUENCE [LARGE SCALE GENOMIC DNA]</scope>
    <source>
        <strain evidence="6 7">CECT 8804</strain>
    </source>
</reference>
<dbReference type="PRINTS" id="PR01210">
    <property type="entry name" value="GGTRANSPTASE"/>
</dbReference>
<evidence type="ECO:0000256" key="3">
    <source>
        <dbReference type="ARBA" id="ARBA00022801"/>
    </source>
</evidence>
<dbReference type="EC" id="2.3.2.2" evidence="6"/>
<keyword evidence="2 6" id="KW-0808">Transferase</keyword>
<dbReference type="InterPro" id="IPR043137">
    <property type="entry name" value="GGT_ssub_C"/>
</dbReference>
<dbReference type="SUPFAM" id="SSF56235">
    <property type="entry name" value="N-terminal nucleophile aminohydrolases (Ntn hydrolases)"/>
    <property type="match status" value="1"/>
</dbReference>
<keyword evidence="6" id="KW-0012">Acyltransferase</keyword>
<dbReference type="RefSeq" id="WP_167074533.1">
    <property type="nucleotide sequence ID" value="NZ_JAAOZC010000008.1"/>
</dbReference>
<evidence type="ECO:0000256" key="5">
    <source>
        <dbReference type="SAM" id="SignalP"/>
    </source>
</evidence>
<dbReference type="InterPro" id="IPR051792">
    <property type="entry name" value="GGT_bact"/>
</dbReference>
<dbReference type="Pfam" id="PF01019">
    <property type="entry name" value="G_glu_transpept"/>
    <property type="match status" value="1"/>
</dbReference>
<dbReference type="EC" id="3.4.19.13" evidence="6"/>
<evidence type="ECO:0000313" key="7">
    <source>
        <dbReference type="Proteomes" id="UP000727456"/>
    </source>
</evidence>
<evidence type="ECO:0000256" key="4">
    <source>
        <dbReference type="ARBA" id="ARBA00023145"/>
    </source>
</evidence>
<protein>
    <submittedName>
        <fullName evidence="6">Gamma-glutamyltranspeptidase/glutathione hydrolase</fullName>
        <ecNumber evidence="6">2.3.2.2</ecNumber>
        <ecNumber evidence="6">3.4.19.13</ecNumber>
    </submittedName>
</protein>
<dbReference type="Gene3D" id="1.10.246.130">
    <property type="match status" value="1"/>
</dbReference>
<name>A0ABX0TWV6_9SPHN</name>
<gene>
    <name evidence="6" type="ORF">FHS31_002811</name>
</gene>
<accession>A0ABX0TWV6</accession>
<proteinExistence type="inferred from homology"/>
<comment type="caution">
    <text evidence="6">The sequence shown here is derived from an EMBL/GenBank/DDBJ whole genome shotgun (WGS) entry which is preliminary data.</text>
</comment>
<keyword evidence="3 6" id="KW-0378">Hydrolase</keyword>
<dbReference type="Proteomes" id="UP000727456">
    <property type="component" value="Unassembled WGS sequence"/>
</dbReference>
<dbReference type="PANTHER" id="PTHR43199:SF1">
    <property type="entry name" value="GLUTATHIONE HYDROLASE PROENZYME"/>
    <property type="match status" value="1"/>
</dbReference>
<evidence type="ECO:0000313" key="6">
    <source>
        <dbReference type="EMBL" id="NIJ09179.1"/>
    </source>
</evidence>
<dbReference type="GO" id="GO:0036374">
    <property type="term" value="F:glutathione hydrolase activity"/>
    <property type="evidence" value="ECO:0007669"/>
    <property type="project" value="UniProtKB-EC"/>
</dbReference>
<dbReference type="PANTHER" id="PTHR43199">
    <property type="entry name" value="GLUTATHIONE HYDROLASE"/>
    <property type="match status" value="1"/>
</dbReference>
<dbReference type="Gene3D" id="3.60.20.40">
    <property type="match status" value="1"/>
</dbReference>
<dbReference type="GO" id="GO:0103068">
    <property type="term" value="F:leukotriene C4 gamma-glutamyl transferase activity"/>
    <property type="evidence" value="ECO:0007669"/>
    <property type="project" value="UniProtKB-EC"/>
</dbReference>
<comment type="similarity">
    <text evidence="1">Belongs to the gamma-glutamyltransferase family.</text>
</comment>